<dbReference type="EMBL" id="QOKW01000039">
    <property type="protein sequence ID" value="KAA0676203.1"/>
    <property type="molecule type" value="Genomic_DNA"/>
</dbReference>
<evidence type="ECO:0000256" key="2">
    <source>
        <dbReference type="ARBA" id="ARBA00022485"/>
    </source>
</evidence>
<keyword evidence="3" id="KW-0949">S-adenosyl-L-methionine</keyword>
<feature type="domain" description="4Fe4S-binding SPASM" evidence="10">
    <location>
        <begin position="481"/>
        <end position="545"/>
    </location>
</feature>
<dbReference type="SUPFAM" id="SSF102114">
    <property type="entry name" value="Radical SAM enzymes"/>
    <property type="match status" value="1"/>
</dbReference>
<dbReference type="AlphaFoldDB" id="A0A9W7KNF8"/>
<dbReference type="CDD" id="cd01335">
    <property type="entry name" value="Radical_SAM"/>
    <property type="match status" value="1"/>
</dbReference>
<keyword evidence="12" id="KW-1185">Reference proteome</keyword>
<dbReference type="PANTHER" id="PTHR11228">
    <property type="entry name" value="RADICAL SAM DOMAIN PROTEIN"/>
    <property type="match status" value="1"/>
</dbReference>
<evidence type="ECO:0000256" key="1">
    <source>
        <dbReference type="ARBA" id="ARBA00001966"/>
    </source>
</evidence>
<evidence type="ECO:0000256" key="6">
    <source>
        <dbReference type="ARBA" id="ARBA00023004"/>
    </source>
</evidence>
<dbReference type="SFLD" id="SFLDS00029">
    <property type="entry name" value="Radical_SAM"/>
    <property type="match status" value="1"/>
</dbReference>
<evidence type="ECO:0000313" key="12">
    <source>
        <dbReference type="Proteomes" id="UP000480854"/>
    </source>
</evidence>
<proteinExistence type="predicted"/>
<evidence type="ECO:0000259" key="10">
    <source>
        <dbReference type="Pfam" id="PF13186"/>
    </source>
</evidence>
<accession>A0A9W7KNF8</accession>
<keyword evidence="4" id="KW-0479">Metal-binding</keyword>
<dbReference type="InterPro" id="IPR023885">
    <property type="entry name" value="4Fe4S-binding_SPASM_dom"/>
</dbReference>
<evidence type="ECO:0000256" key="3">
    <source>
        <dbReference type="ARBA" id="ARBA00022691"/>
    </source>
</evidence>
<reference evidence="11 12" key="1">
    <citation type="submission" date="2018-07" db="EMBL/GenBank/DDBJ databases">
        <title>Genome sequence of Azospirillum sp. ATCC 49961.</title>
        <authorList>
            <person name="Sant'Anna F.H."/>
            <person name="Baldani J.I."/>
            <person name="Zilli J.E."/>
            <person name="Reis V.M."/>
            <person name="Hartmann A."/>
            <person name="Cruz L."/>
            <person name="de Souza E.M."/>
            <person name="de Oliveira Pedrosa F."/>
            <person name="Passaglia L.M.P."/>
        </authorList>
    </citation>
    <scope>NUCLEOTIDE SEQUENCE [LARGE SCALE GENOMIC DNA]</scope>
    <source>
        <strain evidence="11 12">ATCC 49961</strain>
    </source>
</reference>
<dbReference type="InterPro" id="IPR050377">
    <property type="entry name" value="Radical_SAM_PqqE_MftC-like"/>
</dbReference>
<keyword evidence="2" id="KW-0004">4Fe-4S</keyword>
<dbReference type="GO" id="GO:0016491">
    <property type="term" value="F:oxidoreductase activity"/>
    <property type="evidence" value="ECO:0007669"/>
    <property type="project" value="UniProtKB-KW"/>
</dbReference>
<dbReference type="InterPro" id="IPR000385">
    <property type="entry name" value="MoaA_NifB_PqqE_Fe-S-bd_CS"/>
</dbReference>
<dbReference type="Pfam" id="PF04055">
    <property type="entry name" value="Radical_SAM"/>
    <property type="match status" value="1"/>
</dbReference>
<comment type="caution">
    <text evidence="11">The sequence shown here is derived from an EMBL/GenBank/DDBJ whole genome shotgun (WGS) entry which is preliminary data.</text>
</comment>
<dbReference type="InterPro" id="IPR007197">
    <property type="entry name" value="rSAM"/>
</dbReference>
<dbReference type="CDD" id="cd21109">
    <property type="entry name" value="SPASM"/>
    <property type="match status" value="1"/>
</dbReference>
<dbReference type="OrthoDB" id="8445658at2"/>
<dbReference type="PROSITE" id="PS01305">
    <property type="entry name" value="MOAA_NIFB_PQQE"/>
    <property type="match status" value="1"/>
</dbReference>
<keyword evidence="6" id="KW-0408">Iron</keyword>
<evidence type="ECO:0000256" key="4">
    <source>
        <dbReference type="ARBA" id="ARBA00022723"/>
    </source>
</evidence>
<evidence type="ECO:0000313" key="11">
    <source>
        <dbReference type="EMBL" id="KAA0676203.1"/>
    </source>
</evidence>
<dbReference type="GO" id="GO:0046872">
    <property type="term" value="F:metal ion binding"/>
    <property type="evidence" value="ECO:0007669"/>
    <property type="project" value="UniProtKB-KW"/>
</dbReference>
<dbReference type="SFLD" id="SFLDG01067">
    <property type="entry name" value="SPASM/twitch_domain_containing"/>
    <property type="match status" value="1"/>
</dbReference>
<organism evidence="11 12">
    <name type="scientific">Roseomonas genomospecies 6</name>
    <dbReference type="NCBI Taxonomy" id="214106"/>
    <lineage>
        <taxon>Bacteria</taxon>
        <taxon>Pseudomonadati</taxon>
        <taxon>Pseudomonadota</taxon>
        <taxon>Alphaproteobacteria</taxon>
        <taxon>Acetobacterales</taxon>
        <taxon>Roseomonadaceae</taxon>
        <taxon>Roseomonas</taxon>
    </lineage>
</organism>
<dbReference type="RefSeq" id="WP_149472129.1">
    <property type="nucleotide sequence ID" value="NZ_QOKW01000039.1"/>
</dbReference>
<feature type="domain" description="Radical SAM core" evidence="9">
    <location>
        <begin position="199"/>
        <end position="331"/>
    </location>
</feature>
<keyword evidence="5" id="KW-0560">Oxidoreductase</keyword>
<dbReference type="Gene3D" id="3.20.20.70">
    <property type="entry name" value="Aldolase class I"/>
    <property type="match status" value="1"/>
</dbReference>
<dbReference type="GO" id="GO:0051539">
    <property type="term" value="F:4 iron, 4 sulfur cluster binding"/>
    <property type="evidence" value="ECO:0007669"/>
    <property type="project" value="UniProtKB-KW"/>
</dbReference>
<dbReference type="InterPro" id="IPR013785">
    <property type="entry name" value="Aldolase_TIM"/>
</dbReference>
<keyword evidence="7" id="KW-0411">Iron-sulfur</keyword>
<dbReference type="Proteomes" id="UP000480854">
    <property type="component" value="Unassembled WGS sequence"/>
</dbReference>
<gene>
    <name evidence="11" type="ORF">DS843_28025</name>
</gene>
<comment type="cofactor">
    <cofactor evidence="1">
        <name>[4Fe-4S] cluster</name>
        <dbReference type="ChEBI" id="CHEBI:49883"/>
    </cofactor>
</comment>
<evidence type="ECO:0000256" key="7">
    <source>
        <dbReference type="ARBA" id="ARBA00023014"/>
    </source>
</evidence>
<evidence type="ECO:0000256" key="8">
    <source>
        <dbReference type="SAM" id="MobiDB-lite"/>
    </source>
</evidence>
<name>A0A9W7KNF8_9PROT</name>
<dbReference type="PANTHER" id="PTHR11228:SF7">
    <property type="entry name" value="PQQA PEPTIDE CYCLASE"/>
    <property type="match status" value="1"/>
</dbReference>
<feature type="region of interest" description="Disordered" evidence="8">
    <location>
        <begin position="147"/>
        <end position="176"/>
    </location>
</feature>
<dbReference type="InterPro" id="IPR058240">
    <property type="entry name" value="rSAM_sf"/>
</dbReference>
<evidence type="ECO:0000256" key="5">
    <source>
        <dbReference type="ARBA" id="ARBA00023002"/>
    </source>
</evidence>
<sequence>MKIRAALPHRPQTLRKDEASMATLADRIKPLKGRRIYLFGAGDCGVHARHMLEKRFGVTVCGFIDSFRSGTLDGLPIVRADTFHAEHAQNSAVLITSQYWREIRDGLRARGHDRYDLLVHAPVSWRNLNHFQSKLVSVDAAAANGVPPGRLSPAASPQADGAPHVQNTDVQDTGSLTADAPEQSLLTVPFNSDCSVDLPLTERCNLRCGYCPHHDTSRKDWSETAPWLVDRVHAFLTPHPGVRIELGGGAGETTVLKDWQRQAERFMAIGSRLRMTTNLARELRWDEAETLSRFFHISVSFDSVDSRILKSVRVGANPAKIVFNIAQIRAAAMAVGREPPSFNIQAVVTDKSVALVDQVAAMAAALGIKYVRYIALNGGTYDAALSGIAGLARDQARKAVAAFERAFEIGIDADITIEVDDEVSDCLAACLSRPATLEDAAAPAVPEAIPAAIPAAIPVAEPGLVAGAPAEGCPPGKTRLCLEPWTHVIFTYDGTVFSCCYGAPTFRPDYAAIGTDMNAIFNDEPIRDLRRRLLTGDLSALCHNCLQKPMVAVSDLREKVDALIRVRRQPCNVESPNG</sequence>
<protein>
    <submittedName>
        <fullName evidence="11">Radical SAM protein</fullName>
    </submittedName>
</protein>
<evidence type="ECO:0000259" key="9">
    <source>
        <dbReference type="Pfam" id="PF04055"/>
    </source>
</evidence>
<feature type="compositionally biased region" description="Polar residues" evidence="8">
    <location>
        <begin position="165"/>
        <end position="176"/>
    </location>
</feature>
<dbReference type="Pfam" id="PF13186">
    <property type="entry name" value="SPASM"/>
    <property type="match status" value="1"/>
</dbReference>